<protein>
    <submittedName>
        <fullName evidence="2">Lasso peptide biosynthesis B2 protein</fullName>
    </submittedName>
</protein>
<feature type="domain" description="Microcin J25-processing protein McjB C-terminal" evidence="1">
    <location>
        <begin position="105"/>
        <end position="215"/>
    </location>
</feature>
<evidence type="ECO:0000313" key="3">
    <source>
        <dbReference type="Proteomes" id="UP000570166"/>
    </source>
</evidence>
<dbReference type="EMBL" id="JACEIB010000006">
    <property type="protein sequence ID" value="MBA2934622.1"/>
    <property type="molecule type" value="Genomic_DNA"/>
</dbReference>
<evidence type="ECO:0000313" key="2">
    <source>
        <dbReference type="EMBL" id="MBA2934622.1"/>
    </source>
</evidence>
<dbReference type="NCBIfam" id="NF033537">
    <property type="entry name" value="lasso_biosyn_B2"/>
    <property type="match status" value="1"/>
</dbReference>
<evidence type="ECO:0000259" key="1">
    <source>
        <dbReference type="Pfam" id="PF13471"/>
    </source>
</evidence>
<organism evidence="2 3">
    <name type="scientific">Sphingomonas chungangi</name>
    <dbReference type="NCBI Taxonomy" id="2683589"/>
    <lineage>
        <taxon>Bacteria</taxon>
        <taxon>Pseudomonadati</taxon>
        <taxon>Pseudomonadota</taxon>
        <taxon>Alphaproteobacteria</taxon>
        <taxon>Sphingomonadales</taxon>
        <taxon>Sphingomonadaceae</taxon>
        <taxon>Sphingomonas</taxon>
    </lineage>
</organism>
<keyword evidence="3" id="KW-1185">Reference proteome</keyword>
<comment type="caution">
    <text evidence="2">The sequence shown here is derived from an EMBL/GenBank/DDBJ whole genome shotgun (WGS) entry which is preliminary data.</text>
</comment>
<reference evidence="2 3" key="1">
    <citation type="submission" date="2020-07" db="EMBL/GenBank/DDBJ databases">
        <authorList>
            <person name="Sun Q."/>
        </authorList>
    </citation>
    <scope>NUCLEOTIDE SEQUENCE [LARGE SCALE GENOMIC DNA]</scope>
    <source>
        <strain evidence="2 3">CGMCC 1.13654</strain>
    </source>
</reference>
<gene>
    <name evidence="2" type="ORF">HZF05_11000</name>
</gene>
<dbReference type="Proteomes" id="UP000570166">
    <property type="component" value="Unassembled WGS sequence"/>
</dbReference>
<dbReference type="AlphaFoldDB" id="A0A838L7F0"/>
<dbReference type="Pfam" id="PF13471">
    <property type="entry name" value="Transglut_core3"/>
    <property type="match status" value="1"/>
</dbReference>
<accession>A0A838L7F0</accession>
<dbReference type="InterPro" id="IPR032708">
    <property type="entry name" value="McjB_C"/>
</dbReference>
<proteinExistence type="predicted"/>
<dbReference type="RefSeq" id="WP_160366079.1">
    <property type="nucleotide sequence ID" value="NZ_JACEIB010000006.1"/>
</dbReference>
<name>A0A838L7F0_9SPHN</name>
<dbReference type="InterPro" id="IPR053521">
    <property type="entry name" value="McjB-like"/>
</dbReference>
<sequence>MNYRVRDGLHYCHVSSHIVFLNLVADRYFALQPDKAAQFDRLLSGAELAAETTAIASSFMRQNLLVESDAELDKPPVLPELGQSLAITRAPTPSMRRSLEALTSLVKWRVRYSRRGLPAIAARYRLGSGPVDFEPRVSVADIIAAFSWAEQIVTAHDHCVPRSVALASTLRANGFAPTVVIGVQLRPFAAHCWVQLGADIANDQLDTIRPYTPILVM</sequence>